<comment type="caution">
    <text evidence="2">The sequence shown here is derived from an EMBL/GenBank/DDBJ whole genome shotgun (WGS) entry which is preliminary data.</text>
</comment>
<reference evidence="2 3" key="1">
    <citation type="submission" date="2014-01" db="EMBL/GenBank/DDBJ databases">
        <title>Development of a Comparative Genomic Fingerprinting Assay for High Resolution Genotyping of Arcobacter butzleri.</title>
        <authorList>
            <person name="Webb A.L."/>
            <person name="Inglis G.D."/>
            <person name="Kruczkiewicz P."/>
            <person name="Selinger L.B."/>
            <person name="Taboada E.N."/>
        </authorList>
    </citation>
    <scope>NUCLEOTIDE SEQUENCE [LARGE SCALE GENOMIC DNA]</scope>
    <source>
        <strain evidence="2 3">L352</strain>
    </source>
</reference>
<name>A0A837JCD3_9BACT</name>
<proteinExistence type="predicted"/>
<dbReference type="Pfam" id="PF02518">
    <property type="entry name" value="HATPase_c"/>
    <property type="match status" value="1"/>
</dbReference>
<dbReference type="InterPro" id="IPR003594">
    <property type="entry name" value="HATPase_dom"/>
</dbReference>
<sequence length="1739" mass="207180">MKITNSMLFDKDSTQLECYYKIIEQLKSSIPQDTNHIINIEFDNSDEIRFIHPLFIVCILNFFELLQTDEKYKLHDIRIILNIEELNSKVQKYLHIYLTQYIDCKIVLVVDNTFKEIRKHPPIFTDKKILLYTKEKENSLTLLKKQKYNFLPIIKIANNNFNEDFEDKTYWIKNRDTGKPEEISNFDNRKIFYKSLQLETIEKGAYKNKSDRVWTDIFEIYLELTQNGAYITSKFKDIFREIIENIQKHTKVNDIPANGYISFYINNAKSLYEMIVSDDYKKGFLHSYHETIKEEIKKEQEGSIAWKNYNNILTEFKNADYEVILKNIFNLKYVLSAQAERMTKHFGMPLLLKIVNQLKKLSKEKYSNEHLVNLEIYLNKDEMSFYIYNQDGVVKVKRLPNNVVQGTHFYLSFPKGLHLDNPVVITQEPLKLTSRYYKELLEDDKKLLESHFKKFEYYLDLKNNHNLRNETSSVVIDYTNIDDTSNFLRDLYSFGFLNYVQDILVVNYPIEENIEYLTLLSESTDVSKICNIAFLNKEYPQVFFIGGDNYQDMCDINSMLSKTYNYNKRNFLNSGQIKNNLNLTSNLFYTSPENKQMFFPFELFLPNPNNKDELFYTLMIDNFLELDENNEEIHLDLKDEFHIKKFYYLKHIFENSQWIKLLSYDLAKKIKKRHSDFENIIFIGIEKYSTLFLTELEYLLAIKIKSYIVSDLDSEPIFKQFNEFKKLHTEKIFIFIRPSVFESKIDKFIDDIEYYEKYTLIELTRDDSNTHNWIASYRKNLSNVLETASTCSLCFPTLEVDQPIYEIDKDKYNIKDLYHTHDSYKKNNKVFQSSWKNVIYFPHIDRNTNHYLYYIRTIQFLKNNIDDIANYFNEIEFEGDNKIPVILTSGHNTNSEFVSLINEVVFKNDAIIHSLSLNNKEQGYFSIENLSLTYKNKEDFYSFYFVDDAISSGEAFKYIYSVLSSFFENKFQAVFTLIDRTNEKDLKFMSNFYESRCFYSYVKINIHPIKTGFENCYLCDRKKTFENIATISSLVTIKHAFQEKAKNLVKKKACEIEYEQLEEIIDLKNYLRMSSTEYIYQNIDDFNELKNIDTKLDNYYDDVVRVYFQKNYLDGDVITPEVEKFLEIESKIAFLKSLTFPKVYFFKLLRENVHKYIYKEIKNFVHLQKDDIKVTPLLSDIDNSELYKIEKIRNLISNYNEKNRTTMNYYSFLLSIGSFLGINYILSYDAILYYYNLTLEIKKDKNYKYKNLLDMYPIAVKQLTTYSKEKSNYFEQELAKFYDEIPFKYTRTFSRIFGLLVENTTYLDLQTKIFNDILKETAIDSQIDKIKIILENLIKMEVESINIKRIGIDINDNIESPLMIDVLNKYEEVRNDSYEMKLYLGASIKKDIDYDTNIDVELRGEKYNIWCNFYKDFTTYIRITNSDDNLTPMGVIVVEHENRHGNQHEQLLEHLQVSRLILAYQNEICKLFIKNNMLSSMRTKYDELFEKKSIEEKNKQISNSIHMINHTYRNYNKYSTFLMDIYNINNENIDDIKYSTHKLIHYSRGIELHSILGSLNKEKLEQYQKDSKLPYKNKAIYSLHKDSNIVKVCNDFLNVCSNYIKTNPTLSKDAKYTFQVKNIEEFNIKYYDLCGISDDHIDSLIFELIFNIIKQNCSGSKILITINQNEVLIENSGSKIDKEERENCFKYNETTSSYSFGLGLPTIRQTLALFKIQIECIDPNSLEYDCCFRIYKKEE</sequence>
<feature type="domain" description="Histidine kinase/HSP90-like ATPase" evidence="1">
    <location>
        <begin position="1639"/>
        <end position="1720"/>
    </location>
</feature>
<dbReference type="Proteomes" id="UP000035462">
    <property type="component" value="Unassembled WGS sequence"/>
</dbReference>
<dbReference type="RefSeq" id="WP_046994944.1">
    <property type="nucleotide sequence ID" value="NZ_JAIT01000053.1"/>
</dbReference>
<organism evidence="2 3">
    <name type="scientific">Aliarcobacter butzleri L352</name>
    <dbReference type="NCBI Taxonomy" id="1447260"/>
    <lineage>
        <taxon>Bacteria</taxon>
        <taxon>Pseudomonadati</taxon>
        <taxon>Campylobacterota</taxon>
        <taxon>Epsilonproteobacteria</taxon>
        <taxon>Campylobacterales</taxon>
        <taxon>Arcobacteraceae</taxon>
        <taxon>Aliarcobacter</taxon>
    </lineage>
</organism>
<dbReference type="SUPFAM" id="SSF55874">
    <property type="entry name" value="ATPase domain of HSP90 chaperone/DNA topoisomerase II/histidine kinase"/>
    <property type="match status" value="1"/>
</dbReference>
<dbReference type="InterPro" id="IPR036890">
    <property type="entry name" value="HATPase_C_sf"/>
</dbReference>
<evidence type="ECO:0000313" key="2">
    <source>
        <dbReference type="EMBL" id="KLE04621.1"/>
    </source>
</evidence>
<accession>A0A837JCD3</accession>
<dbReference type="EMBL" id="JAIT01000053">
    <property type="protein sequence ID" value="KLE04621.1"/>
    <property type="molecule type" value="Genomic_DNA"/>
</dbReference>
<evidence type="ECO:0000259" key="1">
    <source>
        <dbReference type="Pfam" id="PF02518"/>
    </source>
</evidence>
<protein>
    <recommendedName>
        <fullName evidence="1">Histidine kinase/HSP90-like ATPase domain-containing protein</fullName>
    </recommendedName>
</protein>
<evidence type="ECO:0000313" key="3">
    <source>
        <dbReference type="Proteomes" id="UP000035462"/>
    </source>
</evidence>
<gene>
    <name evidence="2" type="ORF">AF77_06710</name>
</gene>
<dbReference type="Gene3D" id="3.30.565.10">
    <property type="entry name" value="Histidine kinase-like ATPase, C-terminal domain"/>
    <property type="match status" value="1"/>
</dbReference>